<gene>
    <name evidence="2" type="ORF">E4U82_14595</name>
</gene>
<evidence type="ECO:0000256" key="1">
    <source>
        <dbReference type="SAM" id="SignalP"/>
    </source>
</evidence>
<evidence type="ECO:0008006" key="4">
    <source>
        <dbReference type="Google" id="ProtNLM"/>
    </source>
</evidence>
<dbReference type="PROSITE" id="PS51257">
    <property type="entry name" value="PROKAR_LIPOPROTEIN"/>
    <property type="match status" value="1"/>
</dbReference>
<organism evidence="2 3">
    <name type="scientific">Lentibacillus salicampi</name>
    <dbReference type="NCBI Taxonomy" id="175306"/>
    <lineage>
        <taxon>Bacteria</taxon>
        <taxon>Bacillati</taxon>
        <taxon>Bacillota</taxon>
        <taxon>Bacilli</taxon>
        <taxon>Bacillales</taxon>
        <taxon>Bacillaceae</taxon>
        <taxon>Lentibacillus</taxon>
    </lineage>
</organism>
<dbReference type="AlphaFoldDB" id="A0A4Y9A890"/>
<evidence type="ECO:0000313" key="2">
    <source>
        <dbReference type="EMBL" id="TFJ92038.1"/>
    </source>
</evidence>
<dbReference type="OrthoDB" id="2919475at2"/>
<keyword evidence="1" id="KW-0732">Signal</keyword>
<feature type="chain" id="PRO_5039451580" description="Thioredoxin domain-containing protein" evidence="1">
    <location>
        <begin position="19"/>
        <end position="122"/>
    </location>
</feature>
<feature type="signal peptide" evidence="1">
    <location>
        <begin position="1"/>
        <end position="18"/>
    </location>
</feature>
<protein>
    <recommendedName>
        <fullName evidence="4">Thioredoxin domain-containing protein</fullName>
    </recommendedName>
</protein>
<name>A0A4Y9A890_9BACI</name>
<dbReference type="EMBL" id="SRHY01000031">
    <property type="protein sequence ID" value="TFJ92038.1"/>
    <property type="molecule type" value="Genomic_DNA"/>
</dbReference>
<keyword evidence="3" id="KW-1185">Reference proteome</keyword>
<dbReference type="Proteomes" id="UP000298484">
    <property type="component" value="Unassembled WGS sequence"/>
</dbReference>
<proteinExistence type="predicted"/>
<sequence length="122" mass="14238">MKKVTLFIFVLASIMIFASCSEDPIDDYARYYTELIPDQEGQYLLFSVEDDITSEQLEEQNIGISNIIYESSSDLVNNEYPKLNIEKSPAYILFDTNGMVYKTYDYEKLLEYLKENPQDQVN</sequence>
<comment type="caution">
    <text evidence="2">The sequence shown here is derived from an EMBL/GenBank/DDBJ whole genome shotgun (WGS) entry which is preliminary data.</text>
</comment>
<dbReference type="RefSeq" id="WP_135110890.1">
    <property type="nucleotide sequence ID" value="NZ_SRHY01000031.1"/>
</dbReference>
<reference evidence="2 3" key="1">
    <citation type="submission" date="2019-03" db="EMBL/GenBank/DDBJ databases">
        <title>Genome sequence of Lentibacillus salicampi ATCC BAA-719.</title>
        <authorList>
            <person name="Maclea K.S."/>
            <person name="Simoes Junior M."/>
        </authorList>
    </citation>
    <scope>NUCLEOTIDE SEQUENCE [LARGE SCALE GENOMIC DNA]</scope>
    <source>
        <strain evidence="2 3">ATCC BAA-719</strain>
    </source>
</reference>
<evidence type="ECO:0000313" key="3">
    <source>
        <dbReference type="Proteomes" id="UP000298484"/>
    </source>
</evidence>
<accession>A0A4Y9A890</accession>